<proteinExistence type="predicted"/>
<keyword evidence="7" id="KW-1185">Reference proteome</keyword>
<dbReference type="PANTHER" id="PTHR47863">
    <property type="entry name" value="RING/FYVE/PHD ZINC FINGER SUPERFAMILY PROTEIN"/>
    <property type="match status" value="1"/>
</dbReference>
<feature type="compositionally biased region" description="Polar residues" evidence="4">
    <location>
        <begin position="382"/>
        <end position="399"/>
    </location>
</feature>
<dbReference type="GO" id="GO:0008270">
    <property type="term" value="F:zinc ion binding"/>
    <property type="evidence" value="ECO:0007669"/>
    <property type="project" value="UniProtKB-KW"/>
</dbReference>
<keyword evidence="1" id="KW-0479">Metal-binding</keyword>
<evidence type="ECO:0000256" key="2">
    <source>
        <dbReference type="ARBA" id="ARBA00022771"/>
    </source>
</evidence>
<gene>
    <name evidence="6" type="ORF">C2S53_009079</name>
</gene>
<evidence type="ECO:0000256" key="1">
    <source>
        <dbReference type="ARBA" id="ARBA00022723"/>
    </source>
</evidence>
<accession>A0AAD4INM1</accession>
<dbReference type="PANTHER" id="PTHR47863:SF4">
    <property type="entry name" value="RING_FYVE_PHD ZINC FINGER SUPERFAMILY PROTEIN"/>
    <property type="match status" value="1"/>
</dbReference>
<dbReference type="SUPFAM" id="SSF57903">
    <property type="entry name" value="FYVE/PHD zinc finger"/>
    <property type="match status" value="1"/>
</dbReference>
<name>A0AAD4INM1_PERFH</name>
<protein>
    <recommendedName>
        <fullName evidence="5">Myb-like domain-containing protein</fullName>
    </recommendedName>
</protein>
<dbReference type="Proteomes" id="UP001190926">
    <property type="component" value="Unassembled WGS sequence"/>
</dbReference>
<feature type="region of interest" description="Disordered" evidence="4">
    <location>
        <begin position="310"/>
        <end position="337"/>
    </location>
</feature>
<feature type="compositionally biased region" description="Basic and acidic residues" evidence="4">
    <location>
        <begin position="705"/>
        <end position="729"/>
    </location>
</feature>
<dbReference type="EMBL" id="SDAM02029581">
    <property type="protein sequence ID" value="KAH6755829.1"/>
    <property type="molecule type" value="Genomic_DNA"/>
</dbReference>
<feature type="domain" description="Myb-like" evidence="5">
    <location>
        <begin position="834"/>
        <end position="895"/>
    </location>
</feature>
<evidence type="ECO:0000256" key="4">
    <source>
        <dbReference type="SAM" id="MobiDB-lite"/>
    </source>
</evidence>
<evidence type="ECO:0000313" key="7">
    <source>
        <dbReference type="Proteomes" id="UP001190926"/>
    </source>
</evidence>
<organism evidence="6 7">
    <name type="scientific">Perilla frutescens var. hirtella</name>
    <name type="common">Perilla citriodora</name>
    <name type="synonym">Perilla setoyensis</name>
    <dbReference type="NCBI Taxonomy" id="608512"/>
    <lineage>
        <taxon>Eukaryota</taxon>
        <taxon>Viridiplantae</taxon>
        <taxon>Streptophyta</taxon>
        <taxon>Embryophyta</taxon>
        <taxon>Tracheophyta</taxon>
        <taxon>Spermatophyta</taxon>
        <taxon>Magnoliopsida</taxon>
        <taxon>eudicotyledons</taxon>
        <taxon>Gunneridae</taxon>
        <taxon>Pentapetalae</taxon>
        <taxon>asterids</taxon>
        <taxon>lamiids</taxon>
        <taxon>Lamiales</taxon>
        <taxon>Lamiaceae</taxon>
        <taxon>Nepetoideae</taxon>
        <taxon>Elsholtzieae</taxon>
        <taxon>Perilla</taxon>
    </lineage>
</organism>
<dbReference type="InterPro" id="IPR009057">
    <property type="entry name" value="Homeodomain-like_sf"/>
</dbReference>
<dbReference type="InterPro" id="IPR001005">
    <property type="entry name" value="SANT/Myb"/>
</dbReference>
<keyword evidence="2" id="KW-0863">Zinc-finger</keyword>
<dbReference type="SMART" id="SM00249">
    <property type="entry name" value="PHD"/>
    <property type="match status" value="1"/>
</dbReference>
<evidence type="ECO:0000313" key="6">
    <source>
        <dbReference type="EMBL" id="KAH6755829.1"/>
    </source>
</evidence>
<dbReference type="Gene3D" id="3.30.40.10">
    <property type="entry name" value="Zinc/RING finger domain, C3HC4 (zinc finger)"/>
    <property type="match status" value="1"/>
</dbReference>
<feature type="compositionally biased region" description="Polar residues" evidence="4">
    <location>
        <begin position="748"/>
        <end position="763"/>
    </location>
</feature>
<feature type="compositionally biased region" description="Basic and acidic residues" evidence="4">
    <location>
        <begin position="764"/>
        <end position="773"/>
    </location>
</feature>
<dbReference type="Gene3D" id="1.10.10.60">
    <property type="entry name" value="Homeodomain-like"/>
    <property type="match status" value="1"/>
</dbReference>
<evidence type="ECO:0000256" key="3">
    <source>
        <dbReference type="ARBA" id="ARBA00022833"/>
    </source>
</evidence>
<sequence length="902" mass="101618">MDLSLPHIWAIEALACSNHVETSLLIDLLKKTPQTCNDIGKNAREMASLKFLENLFIQGARANPVSSPLSKTVRLDPSDHCEDVLRRILSETSMSHLKTSGPEMTKWDLEPFIEHKRSNLPKYALKQLKDAILTGSHSILASLKEQSGLAVRIHAEHQAPVKDGNCNGITPRVEGNDTDDGYPLPRDLPDENLVPINSKRRASESPSEQLCTTHINPAKKNKHDVIFNEQYVGGQLISSGVHIQITDTFTVSVQHIEGKRFGLERKTNVGNMGLLEPLEHDTNECTSSGLVDPNEVLPCEKKVPRCDTELNNKSEEQQRQDYDIEEEGGKNKACDLEKTNEDVDGFELHMKNIDELEENVHASNDNDGNNDGQTNIARKENTSLSPQYTYSQDSFGTSNSRDKNLLADTSKRYSEERCSLEKETCVDVMRQNGPSGDSSNQCNSSKELVGNAHVLPHCGTEMLNEKNDVAKQNSKGENTENGREGFHGVILTHIDKFDQNVPRNTPIVGEAKEDVDISSDNDGYHDEWTTIDTKKKTFLSSQCTYSQDSLATTDCREIHLCMQCNKGGILLSCTSDSCPIVIHESCLGSDASFDTRETFYCPFCAYSRAISKYMEVKKYASLARKDLETFICLGPQNESNKQSSRSFRIDGNCLKQNDGLSRSDELNQINVVEKVSNHQRRKKLEYEQVGPSELRSDYSPPFGRKPVESTERLVQSLKRDKQDGKRMRQESQPPRGRRKKPIAAEAVHNSQSETTPCQVSETSGSEKHADVRSKKGVPCPPRTNLPCERKCSRSSQSINAEEISEEENDDSGASKYFTRVRKQERKNLYPAIPQMRRKRLPWTREEEDTLQKGIHLFCSPNDRIIPWKKILEFGAETFQRSRSTMDLKDKWRNMCKGSPKSK</sequence>
<dbReference type="CDD" id="cd11660">
    <property type="entry name" value="SANT_TRF"/>
    <property type="match status" value="1"/>
</dbReference>
<dbReference type="InterPro" id="IPR013083">
    <property type="entry name" value="Znf_RING/FYVE/PHD"/>
</dbReference>
<reference evidence="6 7" key="1">
    <citation type="journal article" date="2021" name="Nat. Commun.">
        <title>Incipient diploidization of the medicinal plant Perilla within 10,000 years.</title>
        <authorList>
            <person name="Zhang Y."/>
            <person name="Shen Q."/>
            <person name="Leng L."/>
            <person name="Zhang D."/>
            <person name="Chen S."/>
            <person name="Shi Y."/>
            <person name="Ning Z."/>
            <person name="Chen S."/>
        </authorList>
    </citation>
    <scope>NUCLEOTIDE SEQUENCE [LARGE SCALE GENOMIC DNA]</scope>
    <source>
        <strain evidence="7">cv. PC099</strain>
    </source>
</reference>
<feature type="region of interest" description="Disordered" evidence="4">
    <location>
        <begin position="361"/>
        <end position="403"/>
    </location>
</feature>
<dbReference type="InterPro" id="IPR001965">
    <property type="entry name" value="Znf_PHD"/>
</dbReference>
<evidence type="ECO:0000259" key="5">
    <source>
        <dbReference type="PROSITE" id="PS50090"/>
    </source>
</evidence>
<comment type="caution">
    <text evidence="6">The sequence shown here is derived from an EMBL/GenBank/DDBJ whole genome shotgun (WGS) entry which is preliminary data.</text>
</comment>
<dbReference type="AlphaFoldDB" id="A0AAD4INM1"/>
<dbReference type="InterPro" id="IPR011011">
    <property type="entry name" value="Znf_FYVE_PHD"/>
</dbReference>
<keyword evidence="3" id="KW-0862">Zinc</keyword>
<feature type="region of interest" description="Disordered" evidence="4">
    <location>
        <begin position="677"/>
        <end position="814"/>
    </location>
</feature>
<dbReference type="SUPFAM" id="SSF46689">
    <property type="entry name" value="Homeodomain-like"/>
    <property type="match status" value="1"/>
</dbReference>
<dbReference type="PROSITE" id="PS50090">
    <property type="entry name" value="MYB_LIKE"/>
    <property type="match status" value="1"/>
</dbReference>